<accession>A0ABV4DP52</accession>
<keyword evidence="1" id="KW-0472">Membrane</keyword>
<evidence type="ECO:0000313" key="3">
    <source>
        <dbReference type="Proteomes" id="UP001565236"/>
    </source>
</evidence>
<keyword evidence="1" id="KW-1133">Transmembrane helix</keyword>
<name>A0ABV4DP52_9LACO</name>
<proteinExistence type="predicted"/>
<gene>
    <name evidence="2" type="ORF">AALT52_01885</name>
</gene>
<feature type="transmembrane region" description="Helical" evidence="1">
    <location>
        <begin position="64"/>
        <end position="83"/>
    </location>
</feature>
<dbReference type="EMBL" id="JBCLUF010000004">
    <property type="protein sequence ID" value="MEY8661648.1"/>
    <property type="molecule type" value="Genomic_DNA"/>
</dbReference>
<feature type="transmembrane region" description="Helical" evidence="1">
    <location>
        <begin position="36"/>
        <end position="58"/>
    </location>
</feature>
<comment type="caution">
    <text evidence="2">The sequence shown here is derived from an EMBL/GenBank/DDBJ whole genome shotgun (WGS) entry which is preliminary data.</text>
</comment>
<evidence type="ECO:0000256" key="1">
    <source>
        <dbReference type="SAM" id="Phobius"/>
    </source>
</evidence>
<protein>
    <submittedName>
        <fullName evidence="2">Uncharacterized protein</fullName>
    </submittedName>
</protein>
<evidence type="ECO:0000313" key="2">
    <source>
        <dbReference type="EMBL" id="MEY8661648.1"/>
    </source>
</evidence>
<feature type="transmembrane region" description="Helical" evidence="1">
    <location>
        <begin position="104"/>
        <end position="123"/>
    </location>
</feature>
<feature type="transmembrane region" description="Helical" evidence="1">
    <location>
        <begin position="6"/>
        <end position="24"/>
    </location>
</feature>
<keyword evidence="1" id="KW-0812">Transmembrane</keyword>
<feature type="transmembrane region" description="Helical" evidence="1">
    <location>
        <begin position="129"/>
        <end position="155"/>
    </location>
</feature>
<dbReference type="RefSeq" id="WP_369940669.1">
    <property type="nucleotide sequence ID" value="NZ_JBCLUF010000004.1"/>
</dbReference>
<reference evidence="2 3" key="1">
    <citation type="submission" date="2024-03" db="EMBL/GenBank/DDBJ databases">
        <title>Mouse gut bacterial collection (mGBC) of GemPharmatech.</title>
        <authorList>
            <person name="He Y."/>
            <person name="Dong L."/>
            <person name="Wu D."/>
            <person name="Gao X."/>
            <person name="Lin Z."/>
        </authorList>
    </citation>
    <scope>NUCLEOTIDE SEQUENCE [LARGE SCALE GENOMIC DNA]</scope>
    <source>
        <strain evidence="2 3">15-30</strain>
    </source>
</reference>
<organism evidence="2 3">
    <name type="scientific">Ligilactobacillus faecis</name>
    <dbReference type="NCBI Taxonomy" id="762833"/>
    <lineage>
        <taxon>Bacteria</taxon>
        <taxon>Bacillati</taxon>
        <taxon>Bacillota</taxon>
        <taxon>Bacilli</taxon>
        <taxon>Lactobacillales</taxon>
        <taxon>Lactobacillaceae</taxon>
        <taxon>Ligilactobacillus</taxon>
    </lineage>
</organism>
<dbReference type="Proteomes" id="UP001565236">
    <property type="component" value="Unassembled WGS sequence"/>
</dbReference>
<sequence>MEFFLMLMASVAVILIIAVIDVTIIRRLSILSRVGLFTYLIGLVLLGIGAVMLSELSIDPDTVLLLDGAGVICEGITLVAITVGVDNKIDSTNLGRTGSNFWKAICNMIIFGMSASFLQVMTLEETVQLFSVAVLSIISVFFMVMAVFTVIVLLFKILFGQDEVQ</sequence>
<keyword evidence="3" id="KW-1185">Reference proteome</keyword>